<comment type="caution">
    <text evidence="3">The sequence shown here is derived from an EMBL/GenBank/DDBJ whole genome shotgun (WGS) entry which is preliminary data.</text>
</comment>
<dbReference type="GO" id="GO:0010737">
    <property type="term" value="P:protein kinase A signaling"/>
    <property type="evidence" value="ECO:0007669"/>
    <property type="project" value="TreeGrafter"/>
</dbReference>
<dbReference type="PANTHER" id="PTHR12832:SF11">
    <property type="entry name" value="LD23868P"/>
    <property type="match status" value="1"/>
</dbReference>
<sequence length="749" mass="83285">MDPPHGLPRKRKQVPDEVQDVEQVVVDDCQVLNIPRYSSKRPRLNRPDPPSRCMKKGHLLARPPPIDRLGNDIEDHGIVNKAAPGPLTGSLLHLRKPPIVTIDSYAALDLPIPFDVAMARVPSTSPYVSRNTLKELDLDIILRSPQLRHDLMFDNGLQFRPTCSRRKRQLCEAYWAALIREVESGCTCFSVGKRGTPLTSPACVCNEIPAPPLQPIIGYSPSLQVMTVRMPSRIRPLLSEFLEVLLLVIQPLQSVSGMYVNPDSFKAQMDEHSTQANYIRSIIDPVLIEQEIKHDNFDLSSLLCAIGSLLKGHCAPMRDNAIEGMVRAAETCKPGGGGTKAEGVRAIRTCLEILELMKLDIANHQLQSLRLSISRSSAVYELQNFRAKFASCNVTQQWLQSSADFLNARTSPIPHPLYAPNSLDFQKLGRNRQIYMSVIKGVTDLVFHSPETNNLETPSGEETDYPETLHLDKIRLRSLSKELADIVLSYMFLLLFRQLIHSSAWEDIAYRQPLPKAEDAALLKLKNELLILNSSRMGHSLLYGCRPTPEGSKCADFKENVALHIAKRAQEYKEPMLGTSPSNASSFPSSTTSSPATTPPTSPISPEGTPFSFTFSSSPTLPPPSLHTFGSPPDTRIVNLARRWILENVHIASPVCSVIYNRLHEVVFSGVVAQVYPGRQCTTGQLFTSAIESYGPLRQDGKTYTMPLSSGMEPLADEIRALTDKMSRVVMMHLNVYLPVYELDGFVKI</sequence>
<comment type="similarity">
    <text evidence="1">Belongs to the TCP11 family.</text>
</comment>
<reference evidence="3" key="1">
    <citation type="submission" date="2022-08" db="EMBL/GenBank/DDBJ databases">
        <authorList>
            <consortium name="DOE Joint Genome Institute"/>
            <person name="Min B."/>
            <person name="Riley R."/>
            <person name="Sierra-Patev S."/>
            <person name="Naranjo-Ortiz M."/>
            <person name="Looney B."/>
            <person name="Konkel Z."/>
            <person name="Slot J.C."/>
            <person name="Sakamoto Y."/>
            <person name="Steenwyk J.L."/>
            <person name="Rokas A."/>
            <person name="Carro J."/>
            <person name="Camarero S."/>
            <person name="Ferreira P."/>
            <person name="Molpeceres G."/>
            <person name="Ruiz-Duenas F.J."/>
            <person name="Serrano A."/>
            <person name="Henrissat B."/>
            <person name="Drula E."/>
            <person name="Hughes K.W."/>
            <person name="Mata J.L."/>
            <person name="Ishikawa N.K."/>
            <person name="Vargas-Isla R."/>
            <person name="Ushijima S."/>
            <person name="Smith C.A."/>
            <person name="Ahrendt S."/>
            <person name="Andreopoulos W."/>
            <person name="He G."/>
            <person name="Labutti K."/>
            <person name="Lipzen A."/>
            <person name="Ng V."/>
            <person name="Sandor L."/>
            <person name="Barry K."/>
            <person name="Martinez A.T."/>
            <person name="Xiao Y."/>
            <person name="Gibbons J.G."/>
            <person name="Terashima K."/>
            <person name="Hibbett D.S."/>
            <person name="Grigoriev I.V."/>
        </authorList>
    </citation>
    <scope>NUCLEOTIDE SEQUENCE</scope>
    <source>
        <strain evidence="3">TFB9207</strain>
    </source>
</reference>
<feature type="compositionally biased region" description="Low complexity" evidence="2">
    <location>
        <begin position="604"/>
        <end position="618"/>
    </location>
</feature>
<organism evidence="3 4">
    <name type="scientific">Lentinula raphanica</name>
    <dbReference type="NCBI Taxonomy" id="153919"/>
    <lineage>
        <taxon>Eukaryota</taxon>
        <taxon>Fungi</taxon>
        <taxon>Dikarya</taxon>
        <taxon>Basidiomycota</taxon>
        <taxon>Agaricomycotina</taxon>
        <taxon>Agaricomycetes</taxon>
        <taxon>Agaricomycetidae</taxon>
        <taxon>Agaricales</taxon>
        <taxon>Marasmiineae</taxon>
        <taxon>Omphalotaceae</taxon>
        <taxon>Lentinula</taxon>
    </lineage>
</organism>
<evidence type="ECO:0000256" key="2">
    <source>
        <dbReference type="SAM" id="MobiDB-lite"/>
    </source>
</evidence>
<proteinExistence type="inferred from homology"/>
<evidence type="ECO:0000313" key="3">
    <source>
        <dbReference type="EMBL" id="KAJ3836101.1"/>
    </source>
</evidence>
<dbReference type="InterPro" id="IPR008862">
    <property type="entry name" value="Tcp11"/>
</dbReference>
<feature type="compositionally biased region" description="Low complexity" evidence="2">
    <location>
        <begin position="579"/>
        <end position="596"/>
    </location>
</feature>
<dbReference type="Proteomes" id="UP001163846">
    <property type="component" value="Unassembled WGS sequence"/>
</dbReference>
<name>A0AA38UBH0_9AGAR</name>
<gene>
    <name evidence="3" type="ORF">F5878DRAFT_711668</name>
</gene>
<keyword evidence="4" id="KW-1185">Reference proteome</keyword>
<accession>A0AA38UBH0</accession>
<dbReference type="Pfam" id="PF05794">
    <property type="entry name" value="Tcp11"/>
    <property type="match status" value="1"/>
</dbReference>
<dbReference type="PANTHER" id="PTHR12832">
    <property type="entry name" value="TESTIS-SPECIFIC PROTEIN PBS13 T-COMPLEX 11"/>
    <property type="match status" value="1"/>
</dbReference>
<evidence type="ECO:0000313" key="4">
    <source>
        <dbReference type="Proteomes" id="UP001163846"/>
    </source>
</evidence>
<evidence type="ECO:0000256" key="1">
    <source>
        <dbReference type="ARBA" id="ARBA00010954"/>
    </source>
</evidence>
<feature type="region of interest" description="Disordered" evidence="2">
    <location>
        <begin position="576"/>
        <end position="618"/>
    </location>
</feature>
<protein>
    <submittedName>
        <fullName evidence="3">T-complex protein 11-domain-containing protein</fullName>
    </submittedName>
</protein>
<feature type="region of interest" description="Disordered" evidence="2">
    <location>
        <begin position="38"/>
        <end position="65"/>
    </location>
</feature>
<dbReference type="EMBL" id="MU806349">
    <property type="protein sequence ID" value="KAJ3836101.1"/>
    <property type="molecule type" value="Genomic_DNA"/>
</dbReference>
<dbReference type="AlphaFoldDB" id="A0AA38UBH0"/>